<dbReference type="AlphaFoldDB" id="A0A193C6F4"/>
<dbReference type="Proteomes" id="UP000093695">
    <property type="component" value="Chromosome"/>
</dbReference>
<feature type="region of interest" description="Disordered" evidence="1">
    <location>
        <begin position="691"/>
        <end position="717"/>
    </location>
</feature>
<evidence type="ECO:0000256" key="2">
    <source>
        <dbReference type="SAM" id="Phobius"/>
    </source>
</evidence>
<keyword evidence="2" id="KW-0812">Transmembrane</keyword>
<dbReference type="STRING" id="31958.SD37_33415"/>
<feature type="domain" description="AAA+ ATPase" evidence="3">
    <location>
        <begin position="150"/>
        <end position="293"/>
    </location>
</feature>
<dbReference type="InterPro" id="IPR027417">
    <property type="entry name" value="P-loop_NTPase"/>
</dbReference>
<keyword evidence="2" id="KW-0472">Membrane</keyword>
<evidence type="ECO:0000313" key="4">
    <source>
        <dbReference type="EMBL" id="ANN20024.1"/>
    </source>
</evidence>
<dbReference type="EMBL" id="CP016174">
    <property type="protein sequence ID" value="ANN20024.1"/>
    <property type="molecule type" value="Genomic_DNA"/>
</dbReference>
<dbReference type="KEGG" id="aori:SD37_33415"/>
<feature type="transmembrane region" description="Helical" evidence="2">
    <location>
        <begin position="468"/>
        <end position="487"/>
    </location>
</feature>
<sequence>MLFGLGLLAVALVWWVVQVAFLPSDSRSTAATYGQFVLAAVGLAVSVAALWRTILPPSSVGLDELSDRFAAAMRAQAMTAAMERGLMQPLPLPLKWTGVSKGITGSVAGATAPRGAGAWFPPLPGLDTITSADLRMGNRDKLHRIYGALPSGRLILVGPPGSGKSSTAVLLQLDALRHRDAAADAHDRRRIPVPVILTLHGWDPESTPVMDWLVSRLTLVPMLRGRAGARHARALLQGHITVILDGLDEIPEHLRPTALRVLSEQATFRLILLSRTKEMADAARQHLLVGAVAVRLEPSTPAATVRYLLDPLAAPAPSAWKSIAATVKEKRPGPLASVLSSPLWASLLHDIYPPLGNLDATVDELLDTERFADSRTITQHLLDQAVAAAYTSRPAQKPSPYKPATVRRTLGVIASRLHRDSTRDFTWWGMIAWSPLSGRLVSAIPTVLFTIPAILAAAALIAVLAGDLVWVTLGAVAGIGLAAKFLAPAARYPLTLGGSFKSRNLRRGILLGLGLGLGFGLVAGSQGGFAGGFASGYVGGLGVCLPVGLVGGLTVGLLDQLAQQGRNDVNPPSPVKLWHAEVATAPFLILTFASAGALVFGLIGGVIGGADSVLEEGAMGAFIGTAIAVAVWTALSKTMRAACGQLYLTVRYRTPFRLVRFLEDARSRHILRTVGPVYQFRHATLQDHLAARSQPASPASTATASAAASPERTAPSM</sequence>
<proteinExistence type="predicted"/>
<keyword evidence="5" id="KW-1185">Reference proteome</keyword>
<protein>
    <recommendedName>
        <fullName evidence="3">AAA+ ATPase domain-containing protein</fullName>
    </recommendedName>
</protein>
<feature type="transmembrane region" description="Helical" evidence="2">
    <location>
        <begin position="508"/>
        <end position="530"/>
    </location>
</feature>
<dbReference type="InterPro" id="IPR003593">
    <property type="entry name" value="AAA+_ATPase"/>
</dbReference>
<evidence type="ECO:0000313" key="5">
    <source>
        <dbReference type="Proteomes" id="UP000093695"/>
    </source>
</evidence>
<feature type="transmembrane region" description="Helical" evidence="2">
    <location>
        <begin position="35"/>
        <end position="55"/>
    </location>
</feature>
<dbReference type="SMART" id="SM00382">
    <property type="entry name" value="AAA"/>
    <property type="match status" value="1"/>
</dbReference>
<dbReference type="Gene3D" id="3.40.50.300">
    <property type="entry name" value="P-loop containing nucleotide triphosphate hydrolases"/>
    <property type="match status" value="1"/>
</dbReference>
<organism evidence="4 5">
    <name type="scientific">Amycolatopsis orientalis</name>
    <name type="common">Nocardia orientalis</name>
    <dbReference type="NCBI Taxonomy" id="31958"/>
    <lineage>
        <taxon>Bacteria</taxon>
        <taxon>Bacillati</taxon>
        <taxon>Actinomycetota</taxon>
        <taxon>Actinomycetes</taxon>
        <taxon>Pseudonocardiales</taxon>
        <taxon>Pseudonocardiaceae</taxon>
        <taxon>Amycolatopsis</taxon>
    </lineage>
</organism>
<gene>
    <name evidence="4" type="ORF">SD37_33415</name>
</gene>
<feature type="transmembrane region" description="Helical" evidence="2">
    <location>
        <begin position="587"/>
        <end position="607"/>
    </location>
</feature>
<feature type="transmembrane region" description="Helical" evidence="2">
    <location>
        <begin position="440"/>
        <end position="462"/>
    </location>
</feature>
<name>A0A193C6F4_AMYOR</name>
<feature type="transmembrane region" description="Helical" evidence="2">
    <location>
        <begin position="619"/>
        <end position="635"/>
    </location>
</feature>
<dbReference type="SUPFAM" id="SSF52540">
    <property type="entry name" value="P-loop containing nucleoside triphosphate hydrolases"/>
    <property type="match status" value="1"/>
</dbReference>
<reference evidence="4 5" key="1">
    <citation type="journal article" date="2015" name="Genome Announc.">
        <title>Draft Genome Sequence of Norvancomycin-Producing Strain Amycolatopsis orientalis CPCC200066.</title>
        <authorList>
            <person name="Lei X."/>
            <person name="Yuan F."/>
            <person name="Shi Y."/>
            <person name="Li X."/>
            <person name="Wang L."/>
            <person name="Hong B."/>
        </authorList>
    </citation>
    <scope>NUCLEOTIDE SEQUENCE [LARGE SCALE GENOMIC DNA]</scope>
    <source>
        <strain evidence="4 5">B-37</strain>
    </source>
</reference>
<feature type="transmembrane region" description="Helical" evidence="2">
    <location>
        <begin position="536"/>
        <end position="558"/>
    </location>
</feature>
<evidence type="ECO:0000256" key="1">
    <source>
        <dbReference type="SAM" id="MobiDB-lite"/>
    </source>
</evidence>
<accession>A0A193C6F4</accession>
<keyword evidence="2" id="KW-1133">Transmembrane helix</keyword>
<evidence type="ECO:0000259" key="3">
    <source>
        <dbReference type="SMART" id="SM00382"/>
    </source>
</evidence>